<gene>
    <name evidence="7" type="ORF">CBYS24578_00009180</name>
</gene>
<evidence type="ECO:0000256" key="2">
    <source>
        <dbReference type="ARBA" id="ARBA00022833"/>
    </source>
</evidence>
<keyword evidence="6" id="KW-0539">Nucleus</keyword>
<keyword evidence="5" id="KW-0804">Transcription</keyword>
<proteinExistence type="predicted"/>
<organism evidence="7 8">
    <name type="scientific">Clonostachys byssicola</name>
    <dbReference type="NCBI Taxonomy" id="160290"/>
    <lineage>
        <taxon>Eukaryota</taxon>
        <taxon>Fungi</taxon>
        <taxon>Dikarya</taxon>
        <taxon>Ascomycota</taxon>
        <taxon>Pezizomycotina</taxon>
        <taxon>Sordariomycetes</taxon>
        <taxon>Hypocreomycetidae</taxon>
        <taxon>Hypocreales</taxon>
        <taxon>Bionectriaceae</taxon>
        <taxon>Clonostachys</taxon>
    </lineage>
</organism>
<dbReference type="AlphaFoldDB" id="A0A9N9Y069"/>
<keyword evidence="4" id="KW-0238">DNA-binding</keyword>
<keyword evidence="2" id="KW-0862">Zinc</keyword>
<sequence length="514" mass="58351">MPIPMRRFKWARGKKPRRMKDHLACFGGSVRTVMWSGLQTARITEMGESLSPLPLYHPILFNTTGSRYEQMAFHHAVSCTIQELGDYSSRYHFWREKVPLAGQHEAAVHHALIALGAMHWSFLLQDNVFIPPVITRLRHTIALRHYTLSMQLVQSLGPGTPLKTMKTTLMCCLIFISIENLSGHHVEALRHLQAGCRLLVSLRSIGTNYRNGSNPVPQDDELDELTNLFSRLALDASVFIDDDVLSHFSMFGHPETTAFSLPPPCPGSFVSAAAARDMLHQLEIAHDIFYERVFGEHDCQIACTDSDVKSRHEELPLEFGQRDIGMYRMIHQWFQWWSKSFDLYIATGDRQHLRQEEHLIMKLQLGQKTWAALLKDDSPSLDIGGIVSQSELEAIIEQAEKITNKTGPRYHPTFSFDAQVIISLWYVVAFATDIALMRRATKVLRELRLRGGLWDSIELAEVLEAIMVSWEQHGTHIRGYPGGLLSTAKTLSDFDMTCIKPTNSILILHDSLKA</sequence>
<evidence type="ECO:0000313" key="8">
    <source>
        <dbReference type="Proteomes" id="UP000754883"/>
    </source>
</evidence>
<comment type="caution">
    <text evidence="7">The sequence shown here is derived from an EMBL/GenBank/DDBJ whole genome shotgun (WGS) entry which is preliminary data.</text>
</comment>
<evidence type="ECO:0000313" key="7">
    <source>
        <dbReference type="EMBL" id="CAG9978419.1"/>
    </source>
</evidence>
<dbReference type="PANTHER" id="PTHR36206">
    <property type="entry name" value="ASPERCRYPTIN BIOSYNTHESIS CLUSTER-SPECIFIC TRANSCRIPTION REGULATOR ATNN-RELATED"/>
    <property type="match status" value="1"/>
</dbReference>
<keyword evidence="1" id="KW-0479">Metal-binding</keyword>
<dbReference type="GO" id="GO:0046872">
    <property type="term" value="F:metal ion binding"/>
    <property type="evidence" value="ECO:0007669"/>
    <property type="project" value="UniProtKB-KW"/>
</dbReference>
<accession>A0A9N9Y069</accession>
<dbReference type="EMBL" id="CABFNO020001300">
    <property type="protein sequence ID" value="CAG9978419.1"/>
    <property type="molecule type" value="Genomic_DNA"/>
</dbReference>
<protein>
    <submittedName>
        <fullName evidence="7">Uncharacterized protein</fullName>
    </submittedName>
</protein>
<evidence type="ECO:0000256" key="5">
    <source>
        <dbReference type="ARBA" id="ARBA00023163"/>
    </source>
</evidence>
<evidence type="ECO:0000256" key="3">
    <source>
        <dbReference type="ARBA" id="ARBA00023015"/>
    </source>
</evidence>
<evidence type="ECO:0000256" key="1">
    <source>
        <dbReference type="ARBA" id="ARBA00022723"/>
    </source>
</evidence>
<keyword evidence="8" id="KW-1185">Reference proteome</keyword>
<dbReference type="InterPro" id="IPR021858">
    <property type="entry name" value="Fun_TF"/>
</dbReference>
<name>A0A9N9Y069_9HYPO</name>
<keyword evidence="3" id="KW-0805">Transcription regulation</keyword>
<reference evidence="7" key="1">
    <citation type="submission" date="2021-10" db="EMBL/GenBank/DDBJ databases">
        <authorList>
            <person name="Piombo E."/>
        </authorList>
    </citation>
    <scope>NUCLEOTIDE SEQUENCE</scope>
</reference>
<dbReference type="Pfam" id="PF11951">
    <property type="entry name" value="Fungal_trans_2"/>
    <property type="match status" value="1"/>
</dbReference>
<dbReference type="GO" id="GO:0003677">
    <property type="term" value="F:DNA binding"/>
    <property type="evidence" value="ECO:0007669"/>
    <property type="project" value="UniProtKB-KW"/>
</dbReference>
<evidence type="ECO:0000256" key="4">
    <source>
        <dbReference type="ARBA" id="ARBA00023125"/>
    </source>
</evidence>
<evidence type="ECO:0000256" key="6">
    <source>
        <dbReference type="ARBA" id="ARBA00023242"/>
    </source>
</evidence>
<dbReference type="InterPro" id="IPR052360">
    <property type="entry name" value="Transcr_Regulatory_Proteins"/>
</dbReference>
<dbReference type="Proteomes" id="UP000754883">
    <property type="component" value="Unassembled WGS sequence"/>
</dbReference>
<dbReference type="PANTHER" id="PTHR36206:SF12">
    <property type="entry name" value="ASPERCRYPTIN BIOSYNTHESIS CLUSTER-SPECIFIC TRANSCRIPTION REGULATOR ATNN-RELATED"/>
    <property type="match status" value="1"/>
</dbReference>
<dbReference type="OrthoDB" id="2593732at2759"/>